<protein>
    <submittedName>
        <fullName evidence="1">Uncharacterized protein</fullName>
    </submittedName>
</protein>
<dbReference type="RefSeq" id="WP_273614428.1">
    <property type="nucleotide sequence ID" value="NZ_CP117416.1"/>
</dbReference>
<dbReference type="AlphaFoldDB" id="A0AAX3M3Q5"/>
<evidence type="ECO:0000313" key="2">
    <source>
        <dbReference type="Proteomes" id="UP001220509"/>
    </source>
</evidence>
<organism evidence="1 2">
    <name type="scientific">Paenibacillus kyungheensis</name>
    <dbReference type="NCBI Taxonomy" id="1452732"/>
    <lineage>
        <taxon>Bacteria</taxon>
        <taxon>Bacillati</taxon>
        <taxon>Bacillota</taxon>
        <taxon>Bacilli</taxon>
        <taxon>Bacillales</taxon>
        <taxon>Paenibacillaceae</taxon>
        <taxon>Paenibacillus</taxon>
    </lineage>
</organism>
<dbReference type="EMBL" id="CP117416">
    <property type="protein sequence ID" value="WCT56121.1"/>
    <property type="molecule type" value="Genomic_DNA"/>
</dbReference>
<evidence type="ECO:0000313" key="1">
    <source>
        <dbReference type="EMBL" id="WCT56121.1"/>
    </source>
</evidence>
<dbReference type="KEGG" id="pka:PQ456_00935"/>
<gene>
    <name evidence="1" type="ORF">PQ456_00935</name>
</gene>
<name>A0AAX3M3Q5_9BACL</name>
<keyword evidence="2" id="KW-1185">Reference proteome</keyword>
<dbReference type="Proteomes" id="UP001220509">
    <property type="component" value="Chromosome"/>
</dbReference>
<proteinExistence type="predicted"/>
<accession>A0AAX3M3Q5</accession>
<sequence length="94" mass="11527">MFEEEKLKRFIHMSESSLSLEGLENVTHYFQHDEYEMSFEGLVIELYTSKMYPAKFDFIEWKELALAFRLDKESIFDEKFWDNFFEWGNAFKIK</sequence>
<reference evidence="1 2" key="1">
    <citation type="submission" date="2023-02" db="EMBL/GenBank/DDBJ databases">
        <title>Genome sequence of Paenibacillus kyungheensis KACC 18744.</title>
        <authorList>
            <person name="Kim S."/>
            <person name="Heo J."/>
            <person name="Kwon S.-W."/>
        </authorList>
    </citation>
    <scope>NUCLEOTIDE SEQUENCE [LARGE SCALE GENOMIC DNA]</scope>
    <source>
        <strain evidence="1 2">KACC 18744</strain>
    </source>
</reference>